<name>A0A8J2U176_9MICO</name>
<dbReference type="Proteomes" id="UP000616114">
    <property type="component" value="Unassembled WGS sequence"/>
</dbReference>
<feature type="transmembrane region" description="Helical" evidence="1">
    <location>
        <begin position="25"/>
        <end position="46"/>
    </location>
</feature>
<keyword evidence="3" id="KW-1185">Reference proteome</keyword>
<accession>A0A8J2U176</accession>
<dbReference type="AlphaFoldDB" id="A0A8J2U176"/>
<evidence type="ECO:0008006" key="4">
    <source>
        <dbReference type="Google" id="ProtNLM"/>
    </source>
</evidence>
<sequence>MAPRPSGPVPGSRDEMLALRRNANWMNMVIATAICFAAVLVIVAVVPRSESGYERHVDAQAIAQDAQPQADFPLTVLDFGEGWYSNTAQYGPRGPEETPVWYQSVIVEEQHWVSIIQTDADAEPVLSEELDEAVQVEDAELAGWTWEVYERPRSSRVFYVNETGGVTTLLSTNGGESLAEDAASAVRRTAESG</sequence>
<evidence type="ECO:0000256" key="1">
    <source>
        <dbReference type="SAM" id="Phobius"/>
    </source>
</evidence>
<gene>
    <name evidence="2" type="ORF">GCM10011333_33810</name>
</gene>
<comment type="caution">
    <text evidence="2">The sequence shown here is derived from an EMBL/GenBank/DDBJ whole genome shotgun (WGS) entry which is preliminary data.</text>
</comment>
<evidence type="ECO:0000313" key="3">
    <source>
        <dbReference type="Proteomes" id="UP000616114"/>
    </source>
</evidence>
<dbReference type="RefSeq" id="WP_242134849.1">
    <property type="nucleotide sequence ID" value="NZ_JAKGTP010000010.1"/>
</dbReference>
<keyword evidence="1" id="KW-0812">Transmembrane</keyword>
<organism evidence="2 3">
    <name type="scientific">Sediminivirga luteola</name>
    <dbReference type="NCBI Taxonomy" id="1774748"/>
    <lineage>
        <taxon>Bacteria</taxon>
        <taxon>Bacillati</taxon>
        <taxon>Actinomycetota</taxon>
        <taxon>Actinomycetes</taxon>
        <taxon>Micrococcales</taxon>
        <taxon>Brevibacteriaceae</taxon>
        <taxon>Sediminivirga</taxon>
    </lineage>
</organism>
<reference evidence="2" key="1">
    <citation type="journal article" date="2014" name="Int. J. Syst. Evol. Microbiol.">
        <title>Complete genome sequence of Corynebacterium casei LMG S-19264T (=DSM 44701T), isolated from a smear-ripened cheese.</title>
        <authorList>
            <consortium name="US DOE Joint Genome Institute (JGI-PGF)"/>
            <person name="Walter F."/>
            <person name="Albersmeier A."/>
            <person name="Kalinowski J."/>
            <person name="Ruckert C."/>
        </authorList>
    </citation>
    <scope>NUCLEOTIDE SEQUENCE</scope>
    <source>
        <strain evidence="2">CGMCC 1.12785</strain>
    </source>
</reference>
<keyword evidence="1" id="KW-0472">Membrane</keyword>
<dbReference type="Pfam" id="PF14030">
    <property type="entry name" value="DUF4245"/>
    <property type="match status" value="1"/>
</dbReference>
<keyword evidence="1" id="KW-1133">Transmembrane helix</keyword>
<proteinExistence type="predicted"/>
<reference evidence="2" key="2">
    <citation type="submission" date="2020-09" db="EMBL/GenBank/DDBJ databases">
        <authorList>
            <person name="Sun Q."/>
            <person name="Zhou Y."/>
        </authorList>
    </citation>
    <scope>NUCLEOTIDE SEQUENCE</scope>
    <source>
        <strain evidence="2">CGMCC 1.12785</strain>
    </source>
</reference>
<dbReference type="EMBL" id="BMFY01000023">
    <property type="protein sequence ID" value="GGA28278.1"/>
    <property type="molecule type" value="Genomic_DNA"/>
</dbReference>
<evidence type="ECO:0000313" key="2">
    <source>
        <dbReference type="EMBL" id="GGA28278.1"/>
    </source>
</evidence>
<protein>
    <recommendedName>
        <fullName evidence="4">DUF4245 domain-containing protein</fullName>
    </recommendedName>
</protein>
<dbReference type="InterPro" id="IPR025339">
    <property type="entry name" value="DUF4245"/>
</dbReference>